<gene>
    <name evidence="6" type="ORF">ACEZDJ_33575</name>
</gene>
<dbReference type="Proteomes" id="UP001592528">
    <property type="component" value="Unassembled WGS sequence"/>
</dbReference>
<dbReference type="InterPro" id="IPR009057">
    <property type="entry name" value="Homeodomain-like_sf"/>
</dbReference>
<dbReference type="Pfam" id="PF21597">
    <property type="entry name" value="TetR_C_43"/>
    <property type="match status" value="1"/>
</dbReference>
<feature type="domain" description="HTH tetR-type" evidence="5">
    <location>
        <begin position="17"/>
        <end position="76"/>
    </location>
</feature>
<evidence type="ECO:0000256" key="4">
    <source>
        <dbReference type="PROSITE-ProRule" id="PRU00335"/>
    </source>
</evidence>
<dbReference type="Pfam" id="PF00440">
    <property type="entry name" value="TetR_N"/>
    <property type="match status" value="1"/>
</dbReference>
<dbReference type="PANTHER" id="PTHR30055">
    <property type="entry name" value="HTH-TYPE TRANSCRIPTIONAL REGULATOR RUTR"/>
    <property type="match status" value="1"/>
</dbReference>
<dbReference type="PROSITE" id="PS50977">
    <property type="entry name" value="HTH_TETR_2"/>
    <property type="match status" value="1"/>
</dbReference>
<keyword evidence="3" id="KW-0804">Transcription</keyword>
<organism evidence="6 7">
    <name type="scientific">Streptacidiphilus cavernicola</name>
    <dbReference type="NCBI Taxonomy" id="3342716"/>
    <lineage>
        <taxon>Bacteria</taxon>
        <taxon>Bacillati</taxon>
        <taxon>Actinomycetota</taxon>
        <taxon>Actinomycetes</taxon>
        <taxon>Kitasatosporales</taxon>
        <taxon>Streptomycetaceae</taxon>
        <taxon>Streptacidiphilus</taxon>
    </lineage>
</organism>
<sequence>MTVPPSPPARPMRADARRNYERLVSAATEAFLENGADASLDDIAKRAGVGPGTLYRHFPARQNLIDAVLDRWMASVLTEAEPLLEAADPAEALAVWLRRLVSHVYRFRGLSSALIPPEDKMKGDSPGWVLHSTSEQLLARAQQSGQIRSDVVIKEVMMLVSGVTWACTSGKEVDADRLIDLIMNGLRVRD</sequence>
<evidence type="ECO:0000313" key="6">
    <source>
        <dbReference type="EMBL" id="MFC1406236.1"/>
    </source>
</evidence>
<feature type="DNA-binding region" description="H-T-H motif" evidence="4">
    <location>
        <begin position="39"/>
        <end position="58"/>
    </location>
</feature>
<proteinExistence type="predicted"/>
<evidence type="ECO:0000256" key="1">
    <source>
        <dbReference type="ARBA" id="ARBA00023015"/>
    </source>
</evidence>
<dbReference type="EMBL" id="JBHEZZ010000027">
    <property type="protein sequence ID" value="MFC1406236.1"/>
    <property type="molecule type" value="Genomic_DNA"/>
</dbReference>
<comment type="caution">
    <text evidence="6">The sequence shown here is derived from an EMBL/GenBank/DDBJ whole genome shotgun (WGS) entry which is preliminary data.</text>
</comment>
<evidence type="ECO:0000256" key="3">
    <source>
        <dbReference type="ARBA" id="ARBA00023163"/>
    </source>
</evidence>
<dbReference type="SUPFAM" id="SSF48498">
    <property type="entry name" value="Tetracyclin repressor-like, C-terminal domain"/>
    <property type="match status" value="1"/>
</dbReference>
<keyword evidence="7" id="KW-1185">Reference proteome</keyword>
<protein>
    <submittedName>
        <fullName evidence="6">TetR/AcrR family transcriptional regulator</fullName>
    </submittedName>
</protein>
<dbReference type="InterPro" id="IPR001647">
    <property type="entry name" value="HTH_TetR"/>
</dbReference>
<evidence type="ECO:0000256" key="2">
    <source>
        <dbReference type="ARBA" id="ARBA00023125"/>
    </source>
</evidence>
<evidence type="ECO:0000259" key="5">
    <source>
        <dbReference type="PROSITE" id="PS50977"/>
    </source>
</evidence>
<keyword evidence="1" id="KW-0805">Transcription regulation</keyword>
<name>A0ABV6UXX4_9ACTN</name>
<dbReference type="InterPro" id="IPR036271">
    <property type="entry name" value="Tet_transcr_reg_TetR-rel_C_sf"/>
</dbReference>
<dbReference type="SUPFAM" id="SSF46689">
    <property type="entry name" value="Homeodomain-like"/>
    <property type="match status" value="1"/>
</dbReference>
<reference evidence="6 7" key="1">
    <citation type="submission" date="2024-09" db="EMBL/GenBank/DDBJ databases">
        <authorList>
            <person name="Lee S.D."/>
        </authorList>
    </citation>
    <scope>NUCLEOTIDE SEQUENCE [LARGE SCALE GENOMIC DNA]</scope>
    <source>
        <strain evidence="6 7">N1-5</strain>
    </source>
</reference>
<keyword evidence="2 4" id="KW-0238">DNA-binding</keyword>
<dbReference type="InterPro" id="IPR050109">
    <property type="entry name" value="HTH-type_TetR-like_transc_reg"/>
</dbReference>
<dbReference type="InterPro" id="IPR049445">
    <property type="entry name" value="TetR_SbtR-like_C"/>
</dbReference>
<dbReference type="RefSeq" id="WP_030248420.1">
    <property type="nucleotide sequence ID" value="NZ_JBHEZZ010000027.1"/>
</dbReference>
<dbReference type="PANTHER" id="PTHR30055:SF234">
    <property type="entry name" value="HTH-TYPE TRANSCRIPTIONAL REGULATOR BETI"/>
    <property type="match status" value="1"/>
</dbReference>
<accession>A0ABV6UXX4</accession>
<dbReference type="Gene3D" id="1.10.357.10">
    <property type="entry name" value="Tetracycline Repressor, domain 2"/>
    <property type="match status" value="1"/>
</dbReference>
<evidence type="ECO:0000313" key="7">
    <source>
        <dbReference type="Proteomes" id="UP001592528"/>
    </source>
</evidence>
<dbReference type="PRINTS" id="PR00455">
    <property type="entry name" value="HTHTETR"/>
</dbReference>